<keyword evidence="2" id="KW-1185">Reference proteome</keyword>
<comment type="caution">
    <text evidence="1">The sequence shown here is derived from an EMBL/GenBank/DDBJ whole genome shotgun (WGS) entry which is preliminary data.</text>
</comment>
<organism evidence="1 2">
    <name type="scientific">Vallitalea maricola</name>
    <dbReference type="NCBI Taxonomy" id="3074433"/>
    <lineage>
        <taxon>Bacteria</taxon>
        <taxon>Bacillati</taxon>
        <taxon>Bacillota</taxon>
        <taxon>Clostridia</taxon>
        <taxon>Lachnospirales</taxon>
        <taxon>Vallitaleaceae</taxon>
        <taxon>Vallitalea</taxon>
    </lineage>
</organism>
<protein>
    <submittedName>
        <fullName evidence="1">Uncharacterized protein</fullName>
    </submittedName>
</protein>
<dbReference type="Proteomes" id="UP001374599">
    <property type="component" value="Unassembled WGS sequence"/>
</dbReference>
<gene>
    <name evidence="1" type="ORF">AN2V17_09190</name>
</gene>
<evidence type="ECO:0000313" key="2">
    <source>
        <dbReference type="Proteomes" id="UP001374599"/>
    </source>
</evidence>
<reference evidence="1" key="1">
    <citation type="submission" date="2023-09" db="EMBL/GenBank/DDBJ databases">
        <title>Vallitalea sediminicola and Vallitalea maricola sp. nov., anaerobic bacteria isolated from marine sediment.</title>
        <authorList>
            <person name="Hirano S."/>
            <person name="Maeda A."/>
            <person name="Terahara T."/>
            <person name="Mori K."/>
            <person name="Hamada M."/>
            <person name="Matsumoto R."/>
            <person name="Kobayashi T."/>
        </authorList>
    </citation>
    <scope>NUCLEOTIDE SEQUENCE</scope>
    <source>
        <strain evidence="1">AN17-2</strain>
    </source>
</reference>
<dbReference type="EMBL" id="BTPU01000012">
    <property type="protein sequence ID" value="GMQ61690.1"/>
    <property type="molecule type" value="Genomic_DNA"/>
</dbReference>
<evidence type="ECO:0000313" key="1">
    <source>
        <dbReference type="EMBL" id="GMQ61690.1"/>
    </source>
</evidence>
<sequence length="1138" mass="132682">MSLFWKSKSTKELIYRLDAEGFILCYDNGVGINNESELSYKIKSILANKNYIYSSEGEYLIPYDQIYDFYYQDSKNDIFENNLMEREFIDDYKAFQFPELFRGYIKFENRGNYSIDKEVIYDYSFWKDGKQLEWNKLSGNVLTSGRISFVLPKEIYEIVKIVKNFNTNSEKRISLYEQYSLLTKLKEELNHVPMTLNRRLRTIEQPLLIDEIKLGMKEIGDGFFIAPKVYADEERQEEFEKTFSSQGANNAYIIKNKRVVFKNENTLNQIHEDCNVSIEDMHKILNEEHKLNYVEGIDMEDIFSPRVKGIGYLSLGKLISSSKGEENWFDSNDYLPIYRDDVGEEIQFTPDDVQHLEEVLTQEGNILKIKNNYTDKIILAGREQIEDIVDRIKNAEVKVQDIKSLTLLEAFEIEVINNSTNSYFEIAGKYVNNYDDIISEIKEQKQLLETDDKDSKENKNKKIGLLIYDNQEVKEYEEVSDEDKYIKDYRPSTFIKKELFKHQKAGVAKMMSLYNKDERNGILLADDMGLGKTLQIITLMALIIEHDKSARFLIVAPKMLLQNWKDEISNFVVEEVFKEKVIQGRIANTIEEERIKLKDIAQYNLVITTYESLYINHILFGKNEWAVMVCDEIQKAKNSKTQIGYAIKTQNALFKVACTATPIENSTEDLWNILDFCKPGLLGTQNDFKKSLKNNSTNDVLNKQQIEYDIANKLDNYVIRRNKDIIKNKLPNKKIILQKIKASNFERKCIKEVLDKRLEGESPLVLVNQLISICAHPLLYKKEIVSSIDKIINSSSKMIYLKAVLNEIKNKDEKVLIFADWYKIQEFIINACQKWFGITPLIINGKTTEGKRQSSLDLFKKSIGFDVIILSTEVAGVGLTITEANNVIHYLRKWNPAKENQATDRVYRIGQLRDVNVYIPVITYNEEGKETYYDMESYIESYINLSTKGLSPDEKLNALLVKKNKLLKDFFFAVSKDDTTIDFKNEWDFDEGITDKVINIYKFNSMQLTDQKKVIGTIFSRKGYIVNVIENINGYDVDIILYKNNKYKLISLHDNGVDDLINRKKILTSFYNEINIEELIIIEKESQINDTPINVLTQKKLEKELEKWCLTYKDIESIKIYNKTSDDIINKDDKIQVI</sequence>
<proteinExistence type="predicted"/>
<accession>A0ACB5UGH1</accession>
<name>A0ACB5UGH1_9FIRM</name>